<evidence type="ECO:0000256" key="2">
    <source>
        <dbReference type="SAM" id="SignalP"/>
    </source>
</evidence>
<keyword evidence="2" id="KW-0732">Signal</keyword>
<sequence>MKFNIFLLIVATVIVVINCAQIKSAGREWRHPTRDPQGLYPDGKGSLTRTYRNAREDYKFDESLIKDETVPRDDRFVKSKLELLKIAEAKKMMEIEESKLKALMTNDIDDDDGFQTKN</sequence>
<dbReference type="EMBL" id="KY031273">
    <property type="protein sequence ID" value="ATU83024.1"/>
    <property type="molecule type" value="mRNA"/>
</dbReference>
<reference evidence="3" key="1">
    <citation type="submission" date="2016-10" db="EMBL/GenBank/DDBJ databases">
        <title>The assassin bug Pristhesancus plagipennis produces two different types of venom.</title>
        <authorList>
            <person name="Walker A.A."/>
            <person name="Herzig V."/>
            <person name="Jin J."/>
            <person name="Fry B.G."/>
            <person name="King G.F."/>
        </authorList>
    </citation>
    <scope>NUCLEOTIDE SEQUENCE</scope>
    <source>
        <tissue evidence="3">Venom/labial glands</tissue>
    </source>
</reference>
<feature type="region of interest" description="Disordered" evidence="1">
    <location>
        <begin position="26"/>
        <end position="48"/>
    </location>
</feature>
<organism evidence="3">
    <name type="scientific">Pristhesancus plagipennis</name>
    <name type="common">Common assassin bug</name>
    <dbReference type="NCBI Taxonomy" id="1955184"/>
    <lineage>
        <taxon>Eukaryota</taxon>
        <taxon>Metazoa</taxon>
        <taxon>Ecdysozoa</taxon>
        <taxon>Arthropoda</taxon>
        <taxon>Hexapoda</taxon>
        <taxon>Insecta</taxon>
        <taxon>Pterygota</taxon>
        <taxon>Neoptera</taxon>
        <taxon>Paraneoptera</taxon>
        <taxon>Hemiptera</taxon>
        <taxon>Heteroptera</taxon>
        <taxon>Panheteroptera</taxon>
        <taxon>Cimicomorpha</taxon>
        <taxon>Reduviidae</taxon>
        <taxon>Harpactorinae</taxon>
        <taxon>Harpactorini</taxon>
        <taxon>Pristhesancus</taxon>
    </lineage>
</organism>
<dbReference type="AlphaFoldDB" id="A0A2K8JMW1"/>
<name>A0A2K8JMW1_PRIPG</name>
<accession>A0A2K8JMW1</accession>
<evidence type="ECO:0000256" key="1">
    <source>
        <dbReference type="SAM" id="MobiDB-lite"/>
    </source>
</evidence>
<protein>
    <submittedName>
        <fullName evidence="3">Uncharacterized protein</fullName>
    </submittedName>
</protein>
<feature type="signal peptide" evidence="2">
    <location>
        <begin position="1"/>
        <end position="19"/>
    </location>
</feature>
<proteinExistence type="evidence at transcript level"/>
<evidence type="ECO:0000313" key="3">
    <source>
        <dbReference type="EMBL" id="ATU83024.1"/>
    </source>
</evidence>
<feature type="chain" id="PRO_5014655407" evidence="2">
    <location>
        <begin position="20"/>
        <end position="118"/>
    </location>
</feature>